<accession>A0A9W4WKM0</accession>
<keyword evidence="7" id="KW-1185">Reference proteome</keyword>
<name>A0A9W4WKM0_9GLOM</name>
<keyword evidence="1" id="KW-0001">2Fe-2S</keyword>
<evidence type="ECO:0000256" key="4">
    <source>
        <dbReference type="ARBA" id="ARBA00023014"/>
    </source>
</evidence>
<evidence type="ECO:0000256" key="3">
    <source>
        <dbReference type="ARBA" id="ARBA00023004"/>
    </source>
</evidence>
<dbReference type="InterPro" id="IPR017941">
    <property type="entry name" value="Rieske_2Fe-2S"/>
</dbReference>
<dbReference type="EMBL" id="CAMKVN010000510">
    <property type="protein sequence ID" value="CAI2168694.1"/>
    <property type="molecule type" value="Genomic_DNA"/>
</dbReference>
<feature type="domain" description="Rieske" evidence="5">
    <location>
        <begin position="83"/>
        <end position="147"/>
    </location>
</feature>
<gene>
    <name evidence="6" type="ORF">FWILDA_LOCUS3709</name>
</gene>
<dbReference type="OrthoDB" id="426882at2759"/>
<dbReference type="Pfam" id="PF00355">
    <property type="entry name" value="Rieske"/>
    <property type="match status" value="1"/>
</dbReference>
<proteinExistence type="predicted"/>
<dbReference type="AlphaFoldDB" id="A0A9W4WKM0"/>
<keyword evidence="4" id="KW-0411">Iron-sulfur</keyword>
<dbReference type="InterPro" id="IPR036922">
    <property type="entry name" value="Rieske_2Fe-2S_sf"/>
</dbReference>
<dbReference type="GO" id="GO:0046872">
    <property type="term" value="F:metal ion binding"/>
    <property type="evidence" value="ECO:0007669"/>
    <property type="project" value="UniProtKB-KW"/>
</dbReference>
<sequence length="147" mass="16617">MHKIPQVFQLPNRDVDSILKCGLPITINNLPSDSKYKRKQLKKQMLMVIFLISFGLFQKDSNENVVPKRTNSNKLIMGNRLRIKTPDGKAYEVDRWCPHANTDLSSRGVVLGSKLVCTKHNWTFALDQGGKCTSADATINACLINDW</sequence>
<dbReference type="SUPFAM" id="SSF50022">
    <property type="entry name" value="ISP domain"/>
    <property type="match status" value="1"/>
</dbReference>
<comment type="caution">
    <text evidence="6">The sequence shown here is derived from an EMBL/GenBank/DDBJ whole genome shotgun (WGS) entry which is preliminary data.</text>
</comment>
<evidence type="ECO:0000256" key="2">
    <source>
        <dbReference type="ARBA" id="ARBA00022723"/>
    </source>
</evidence>
<evidence type="ECO:0000259" key="5">
    <source>
        <dbReference type="PROSITE" id="PS51296"/>
    </source>
</evidence>
<evidence type="ECO:0000313" key="6">
    <source>
        <dbReference type="EMBL" id="CAI2168694.1"/>
    </source>
</evidence>
<dbReference type="Gene3D" id="2.102.10.10">
    <property type="entry name" value="Rieske [2Fe-2S] iron-sulphur domain"/>
    <property type="match status" value="1"/>
</dbReference>
<dbReference type="GO" id="GO:0051537">
    <property type="term" value="F:2 iron, 2 sulfur cluster binding"/>
    <property type="evidence" value="ECO:0007669"/>
    <property type="project" value="UniProtKB-KW"/>
</dbReference>
<keyword evidence="3" id="KW-0408">Iron</keyword>
<dbReference type="Proteomes" id="UP001153678">
    <property type="component" value="Unassembled WGS sequence"/>
</dbReference>
<keyword evidence="2" id="KW-0479">Metal-binding</keyword>
<organism evidence="6 7">
    <name type="scientific">Funneliformis geosporum</name>
    <dbReference type="NCBI Taxonomy" id="1117311"/>
    <lineage>
        <taxon>Eukaryota</taxon>
        <taxon>Fungi</taxon>
        <taxon>Fungi incertae sedis</taxon>
        <taxon>Mucoromycota</taxon>
        <taxon>Glomeromycotina</taxon>
        <taxon>Glomeromycetes</taxon>
        <taxon>Glomerales</taxon>
        <taxon>Glomeraceae</taxon>
        <taxon>Funneliformis</taxon>
    </lineage>
</organism>
<protein>
    <submittedName>
        <fullName evidence="6">18826_t:CDS:1</fullName>
    </submittedName>
</protein>
<dbReference type="PROSITE" id="PS51296">
    <property type="entry name" value="RIESKE"/>
    <property type="match status" value="1"/>
</dbReference>
<reference evidence="6" key="1">
    <citation type="submission" date="2022-08" db="EMBL/GenBank/DDBJ databases">
        <authorList>
            <person name="Kallberg Y."/>
            <person name="Tangrot J."/>
            <person name="Rosling A."/>
        </authorList>
    </citation>
    <scope>NUCLEOTIDE SEQUENCE</scope>
    <source>
        <strain evidence="6">Wild A</strain>
    </source>
</reference>
<evidence type="ECO:0000313" key="7">
    <source>
        <dbReference type="Proteomes" id="UP001153678"/>
    </source>
</evidence>
<evidence type="ECO:0000256" key="1">
    <source>
        <dbReference type="ARBA" id="ARBA00022714"/>
    </source>
</evidence>